<sequence length="197" mass="20661">MKIFTTPNSAFVRQQNQQNTLSQLLPQQLFQRALKLAAASTFGTASLGAMAFATGVGVSSAAAASPDYFGCTAGMTAAGIAEADAIAACASARYPEDLGACVVDVNELTGLTAASALLVCERSRRPVEVANCTIDIHNSLLTSPSPKVLENCGRSLLPERYGSCVVDIADATEVGVDEAMTQCLRAGYRPWRIQPRS</sequence>
<reference evidence="2" key="1">
    <citation type="submission" date="2018-04" db="EMBL/GenBank/DDBJ databases">
        <authorList>
            <person name="Cornet L."/>
        </authorList>
    </citation>
    <scope>NUCLEOTIDE SEQUENCE [LARGE SCALE GENOMIC DNA]</scope>
</reference>
<name>A0A2W4YVL9_9CYAN</name>
<accession>A0A2W4YVL9</accession>
<reference evidence="1 2" key="2">
    <citation type="submission" date="2018-06" db="EMBL/GenBank/DDBJ databases">
        <title>Metagenomic assembly of (sub)arctic Cyanobacteria and their associated microbiome from non-axenic cultures.</title>
        <authorList>
            <person name="Baurain D."/>
        </authorList>
    </citation>
    <scope>NUCLEOTIDE SEQUENCE [LARGE SCALE GENOMIC DNA]</scope>
    <source>
        <strain evidence="1">ULC027bin1</strain>
    </source>
</reference>
<evidence type="ECO:0000313" key="2">
    <source>
        <dbReference type="Proteomes" id="UP000249794"/>
    </source>
</evidence>
<dbReference type="Proteomes" id="UP000249794">
    <property type="component" value="Unassembled WGS sequence"/>
</dbReference>
<evidence type="ECO:0000313" key="1">
    <source>
        <dbReference type="EMBL" id="PZO50921.1"/>
    </source>
</evidence>
<proteinExistence type="predicted"/>
<organism evidence="1 2">
    <name type="scientific">Phormidesmis priestleyi</name>
    <dbReference type="NCBI Taxonomy" id="268141"/>
    <lineage>
        <taxon>Bacteria</taxon>
        <taxon>Bacillati</taxon>
        <taxon>Cyanobacteriota</taxon>
        <taxon>Cyanophyceae</taxon>
        <taxon>Leptolyngbyales</taxon>
        <taxon>Leptolyngbyaceae</taxon>
        <taxon>Phormidesmis</taxon>
    </lineage>
</organism>
<dbReference type="EMBL" id="QBMP01000178">
    <property type="protein sequence ID" value="PZO50921.1"/>
    <property type="molecule type" value="Genomic_DNA"/>
</dbReference>
<comment type="caution">
    <text evidence="1">The sequence shown here is derived from an EMBL/GenBank/DDBJ whole genome shotgun (WGS) entry which is preliminary data.</text>
</comment>
<dbReference type="AlphaFoldDB" id="A0A2W4YVL9"/>
<protein>
    <submittedName>
        <fullName evidence="1">Uncharacterized protein</fullName>
    </submittedName>
</protein>
<gene>
    <name evidence="1" type="ORF">DCF15_15340</name>
</gene>